<name>A0A2P2DBT4_9LEPT</name>
<dbReference type="EMBL" id="BFAZ01000006">
    <property type="protein sequence ID" value="GBF42083.1"/>
    <property type="molecule type" value="Genomic_DNA"/>
</dbReference>
<dbReference type="RefSeq" id="WP_108959210.1">
    <property type="nucleotide sequence ID" value="NZ_BFAZ01000006.1"/>
</dbReference>
<evidence type="ECO:0000313" key="2">
    <source>
        <dbReference type="Proteomes" id="UP000245206"/>
    </source>
</evidence>
<proteinExistence type="predicted"/>
<accession>A0A2P2DBT4</accession>
<dbReference type="NCBIfam" id="NF047490">
    <property type="entry name" value="LamCadPlsmbinLA2219"/>
    <property type="match status" value="1"/>
</dbReference>
<protein>
    <submittedName>
        <fullName evidence="1">Lipoprotein</fullName>
    </submittedName>
</protein>
<reference evidence="2" key="1">
    <citation type="journal article" date="2019" name="Microbiol. Immunol.">
        <title>Molecular and phenotypic characterization of Leptospira johnsonii sp. nov., Leptospira ellinghausenii sp. nov. and Leptospira ryugenii sp. nov. isolated from soil and water in Japan.</title>
        <authorList>
            <person name="Masuzawa T."/>
            <person name="Saito M."/>
            <person name="Nakao R."/>
            <person name="Nikaido Y."/>
            <person name="Matsumoto M."/>
            <person name="Ogawa M."/>
            <person name="Yokoyama M."/>
            <person name="Hidaka Y."/>
            <person name="Tomita J."/>
            <person name="Sakakibara K."/>
            <person name="Suzuki K."/>
            <person name="Yasuda S."/>
            <person name="Sato H."/>
            <person name="Yamaguchi M."/>
            <person name="Yoshida S.I."/>
            <person name="Koizumi N."/>
            <person name="Kawamura Y."/>
        </authorList>
    </citation>
    <scope>NUCLEOTIDE SEQUENCE [LARGE SCALE GENOMIC DNA]</scope>
    <source>
        <strain evidence="2">E18</strain>
    </source>
</reference>
<dbReference type="AlphaFoldDB" id="A0A2P2DBT4"/>
<evidence type="ECO:0000313" key="1">
    <source>
        <dbReference type="EMBL" id="GBF42083.1"/>
    </source>
</evidence>
<organism evidence="1 2">
    <name type="scientific">Leptospira ellinghausenii</name>
    <dbReference type="NCBI Taxonomy" id="1917822"/>
    <lineage>
        <taxon>Bacteria</taxon>
        <taxon>Pseudomonadati</taxon>
        <taxon>Spirochaetota</taxon>
        <taxon>Spirochaetia</taxon>
        <taxon>Leptospirales</taxon>
        <taxon>Leptospiraceae</taxon>
        <taxon>Leptospira</taxon>
    </lineage>
</organism>
<gene>
    <name evidence="1" type="ORF">LPTSP2_13690</name>
</gene>
<dbReference type="OrthoDB" id="336933at2"/>
<keyword evidence="1" id="KW-0449">Lipoprotein</keyword>
<comment type="caution">
    <text evidence="1">The sequence shown here is derived from an EMBL/GenBank/DDBJ whole genome shotgun (WGS) entry which is preliminary data.</text>
</comment>
<keyword evidence="2" id="KW-1185">Reference proteome</keyword>
<sequence length="211" mass="24308">MKFSFHSALFFLLFALVYCQSTKDSSQSKQEEPKTETTIIKEILPPPGGEGEVILNERGEEVQNHTGEIPFFQKKSELPLEVFRVYIASDSYMVRQIRYTDKIRRKADLGGDELSKEEMKKYDLLSFVDDGIISIGLNTVTGKLESIAFDRRVPRINDIAKIIQNDASRFNYEHASKDGTPIITRFLVTYQIRLHPGKTRDEIKQMLQKKK</sequence>
<dbReference type="Proteomes" id="UP000245206">
    <property type="component" value="Unassembled WGS sequence"/>
</dbReference>